<evidence type="ECO:0000313" key="1">
    <source>
        <dbReference type="EMBL" id="MBB3121691.1"/>
    </source>
</evidence>
<protein>
    <recommendedName>
        <fullName evidence="3">Transcriptional regulator</fullName>
    </recommendedName>
</protein>
<name>A0A7W5BF13_9BURK</name>
<gene>
    <name evidence="1" type="ORF">FHS03_004783</name>
</gene>
<dbReference type="Proteomes" id="UP000541535">
    <property type="component" value="Unassembled WGS sequence"/>
</dbReference>
<sequence length="84" mass="9389">MELIESEEMAEFRHLLTSRGLDLADFTLEEVDATDPKSDEVAPLLGYLTVRRRSTNQTRQYVIGDGSVWLRLLSEDLGAGAFTA</sequence>
<comment type="caution">
    <text evidence="1">The sequence shown here is derived from an EMBL/GenBank/DDBJ whole genome shotgun (WGS) entry which is preliminary data.</text>
</comment>
<evidence type="ECO:0008006" key="3">
    <source>
        <dbReference type="Google" id="ProtNLM"/>
    </source>
</evidence>
<proteinExistence type="predicted"/>
<organism evidence="1 2">
    <name type="scientific">Pseudoduganella violacea</name>
    <dbReference type="NCBI Taxonomy" id="1715466"/>
    <lineage>
        <taxon>Bacteria</taxon>
        <taxon>Pseudomonadati</taxon>
        <taxon>Pseudomonadota</taxon>
        <taxon>Betaproteobacteria</taxon>
        <taxon>Burkholderiales</taxon>
        <taxon>Oxalobacteraceae</taxon>
        <taxon>Telluria group</taxon>
        <taxon>Pseudoduganella</taxon>
    </lineage>
</organism>
<keyword evidence="2" id="KW-1185">Reference proteome</keyword>
<reference evidence="1 2" key="1">
    <citation type="submission" date="2020-08" db="EMBL/GenBank/DDBJ databases">
        <title>Genomic Encyclopedia of Type Strains, Phase III (KMG-III): the genomes of soil and plant-associated and newly described type strains.</title>
        <authorList>
            <person name="Whitman W."/>
        </authorList>
    </citation>
    <scope>NUCLEOTIDE SEQUENCE [LARGE SCALE GENOMIC DNA]</scope>
    <source>
        <strain evidence="1 2">CECT 8897</strain>
    </source>
</reference>
<dbReference type="EMBL" id="JACHXD010000019">
    <property type="protein sequence ID" value="MBB3121691.1"/>
    <property type="molecule type" value="Genomic_DNA"/>
</dbReference>
<evidence type="ECO:0000313" key="2">
    <source>
        <dbReference type="Proteomes" id="UP000541535"/>
    </source>
</evidence>
<accession>A0A7W5BF13</accession>
<dbReference type="AlphaFoldDB" id="A0A7W5BF13"/>
<dbReference type="RefSeq" id="WP_371871768.1">
    <property type="nucleotide sequence ID" value="NZ_JACHXD010000019.1"/>
</dbReference>